<dbReference type="SMART" id="SM00020">
    <property type="entry name" value="Tryp_SPc"/>
    <property type="match status" value="1"/>
</dbReference>
<dbReference type="InterPro" id="IPR009003">
    <property type="entry name" value="Peptidase_S1_PA"/>
</dbReference>
<evidence type="ECO:0000256" key="4">
    <source>
        <dbReference type="ARBA" id="ARBA00023157"/>
    </source>
</evidence>
<dbReference type="PROSITE" id="PS00135">
    <property type="entry name" value="TRYPSIN_SER"/>
    <property type="match status" value="1"/>
</dbReference>
<dbReference type="InterPro" id="IPR001254">
    <property type="entry name" value="Trypsin_dom"/>
</dbReference>
<dbReference type="InterPro" id="IPR033116">
    <property type="entry name" value="TRYPSIN_SER"/>
</dbReference>
<gene>
    <name evidence="9" type="ORF">AaeL_AAEL008218</name>
</gene>
<evidence type="ECO:0000256" key="3">
    <source>
        <dbReference type="ARBA" id="ARBA00022825"/>
    </source>
</evidence>
<dbReference type="PROSITE" id="PS50240">
    <property type="entry name" value="TRYPSIN_DOM"/>
    <property type="match status" value="1"/>
</dbReference>
<dbReference type="FunFam" id="2.40.10.10:FF:000034">
    <property type="entry name" value="Eupolytin"/>
    <property type="match status" value="1"/>
</dbReference>
<dbReference type="MEROPS" id="S01.B16"/>
<sequence>MKVSLVLVLALAAFVAADEINWHKLRPAWRMPRYWRRLPKEVMKQMASEIKDLPKQRPDGRIVGGYFATPGQFPYQIVMIANFPEGGALCGGSILSQNYILTAAHCVDQASGGTIILGAHDRTNANEAGQVRIPFTADGVFYHQNWDPSLIRYDIATVRMSSPVTFTDRIQPVTLPRWSDVGNDFSGTTGTVSGFGRFSDDINAASDVLRYVTNPIQTNTACNIRFLGLIQPENICLSGENGRGACSGDSGGPMTISRDGKTVQVGVVSFGLALGCERNWPSVFARTSSFLQWIQAHSDVIIEA</sequence>
<keyword evidence="3 6" id="KW-0720">Serine protease</keyword>
<evidence type="ECO:0000313" key="10">
    <source>
        <dbReference type="Proteomes" id="UP000682892"/>
    </source>
</evidence>
<evidence type="ECO:0000259" key="8">
    <source>
        <dbReference type="PROSITE" id="PS50240"/>
    </source>
</evidence>
<evidence type="ECO:0000256" key="7">
    <source>
        <dbReference type="SAM" id="SignalP"/>
    </source>
</evidence>
<dbReference type="GO" id="GO:0004252">
    <property type="term" value="F:serine-type endopeptidase activity"/>
    <property type="evidence" value="ECO:0007669"/>
    <property type="project" value="InterPro"/>
</dbReference>
<dbReference type="PROSITE" id="PS00134">
    <property type="entry name" value="TRYPSIN_HIS"/>
    <property type="match status" value="1"/>
</dbReference>
<evidence type="ECO:0000256" key="2">
    <source>
        <dbReference type="ARBA" id="ARBA00022801"/>
    </source>
</evidence>
<proteinExistence type="inferred from homology"/>
<name>A0A1S4FJ38_AEDAE</name>
<reference evidence="9" key="1">
    <citation type="submission" date="2005-10" db="EMBL/GenBank/DDBJ databases">
        <authorList>
            <person name="Loftus B.J."/>
            <person name="Nene V.M."/>
            <person name="Hannick L.I."/>
            <person name="Bidwell S."/>
            <person name="Haas B."/>
            <person name="Amedeo P."/>
            <person name="Orvis J."/>
            <person name="Wortman J.R."/>
            <person name="White O.R."/>
            <person name="Salzberg S."/>
            <person name="Shumway M."/>
            <person name="Koo H."/>
            <person name="Zhao Y."/>
            <person name="Holmes M."/>
            <person name="Miller J."/>
            <person name="Schatz M."/>
            <person name="Pop M."/>
            <person name="Pai G."/>
            <person name="Utterback T."/>
            <person name="Rogers Y.-H."/>
            <person name="Kravitz S."/>
            <person name="Fraser C.M."/>
        </authorList>
    </citation>
    <scope>NUCLEOTIDE SEQUENCE</scope>
    <source>
        <strain evidence="9">Liverpool</strain>
    </source>
</reference>
<dbReference type="Pfam" id="PF00089">
    <property type="entry name" value="Trypsin"/>
    <property type="match status" value="1"/>
</dbReference>
<dbReference type="PANTHER" id="PTHR24250:SF50">
    <property type="entry name" value="PEPTIDASE S1 DOMAIN-CONTAINING PROTEIN"/>
    <property type="match status" value="1"/>
</dbReference>
<dbReference type="InterPro" id="IPR043504">
    <property type="entry name" value="Peptidase_S1_PA_chymotrypsin"/>
</dbReference>
<dbReference type="PANTHER" id="PTHR24250">
    <property type="entry name" value="CHYMOTRYPSIN-RELATED"/>
    <property type="match status" value="1"/>
</dbReference>
<dbReference type="KEGG" id="aag:5570263"/>
<dbReference type="Proteomes" id="UP000682892">
    <property type="component" value="Unassembled WGS sequence"/>
</dbReference>
<evidence type="ECO:0000256" key="6">
    <source>
        <dbReference type="RuleBase" id="RU363034"/>
    </source>
</evidence>
<dbReference type="CDD" id="cd00190">
    <property type="entry name" value="Tryp_SPc"/>
    <property type="match status" value="1"/>
</dbReference>
<reference evidence="9" key="3">
    <citation type="submission" date="2012-09" db="EMBL/GenBank/DDBJ databases">
        <authorList>
            <consortium name="VectorBase"/>
        </authorList>
    </citation>
    <scope>NUCLEOTIDE SEQUENCE</scope>
    <source>
        <strain evidence="9">Liverpool</strain>
    </source>
</reference>
<keyword evidence="7" id="KW-0732">Signal</keyword>
<dbReference type="AlphaFoldDB" id="A0A1S4FJ38"/>
<feature type="domain" description="Peptidase S1" evidence="8">
    <location>
        <begin position="62"/>
        <end position="299"/>
    </location>
</feature>
<evidence type="ECO:0000313" key="9">
    <source>
        <dbReference type="EMBL" id="EAT40037.1"/>
    </source>
</evidence>
<keyword evidence="1 6" id="KW-0645">Protease</keyword>
<dbReference type="SUPFAM" id="SSF50494">
    <property type="entry name" value="Trypsin-like serine proteases"/>
    <property type="match status" value="1"/>
</dbReference>
<dbReference type="PRINTS" id="PR00722">
    <property type="entry name" value="CHYMOTRYPSIN"/>
</dbReference>
<dbReference type="GO" id="GO:0006508">
    <property type="term" value="P:proteolysis"/>
    <property type="evidence" value="ECO:0007669"/>
    <property type="project" value="UniProtKB-KW"/>
</dbReference>
<dbReference type="OMA" id="GCELNWP"/>
<evidence type="ECO:0000256" key="1">
    <source>
        <dbReference type="ARBA" id="ARBA00022670"/>
    </source>
</evidence>
<organism evidence="9 10">
    <name type="scientific">Aedes aegypti</name>
    <name type="common">Yellowfever mosquito</name>
    <name type="synonym">Culex aegypti</name>
    <dbReference type="NCBI Taxonomy" id="7159"/>
    <lineage>
        <taxon>Eukaryota</taxon>
        <taxon>Metazoa</taxon>
        <taxon>Ecdysozoa</taxon>
        <taxon>Arthropoda</taxon>
        <taxon>Hexapoda</taxon>
        <taxon>Insecta</taxon>
        <taxon>Pterygota</taxon>
        <taxon>Neoptera</taxon>
        <taxon>Endopterygota</taxon>
        <taxon>Diptera</taxon>
        <taxon>Nematocera</taxon>
        <taxon>Culicoidea</taxon>
        <taxon>Culicidae</taxon>
        <taxon>Culicinae</taxon>
        <taxon>Aedini</taxon>
        <taxon>Aedes</taxon>
        <taxon>Stegomyia</taxon>
    </lineage>
</organism>
<dbReference type="InterPro" id="IPR018114">
    <property type="entry name" value="TRYPSIN_HIS"/>
</dbReference>
<dbReference type="HOGENOM" id="CLU_006842_7_6_1"/>
<protein>
    <submittedName>
        <fullName evidence="9">AAEL008218-PA</fullName>
    </submittedName>
</protein>
<dbReference type="Gene3D" id="2.40.10.10">
    <property type="entry name" value="Trypsin-like serine proteases"/>
    <property type="match status" value="1"/>
</dbReference>
<evidence type="ECO:0000256" key="5">
    <source>
        <dbReference type="ARBA" id="ARBA00024195"/>
    </source>
</evidence>
<dbReference type="InterPro" id="IPR001314">
    <property type="entry name" value="Peptidase_S1A"/>
</dbReference>
<dbReference type="EMBL" id="CH477491">
    <property type="protein sequence ID" value="EAT40037.1"/>
    <property type="molecule type" value="Genomic_DNA"/>
</dbReference>
<accession>A0A1S4FJ38</accession>
<keyword evidence="4" id="KW-1015">Disulfide bond</keyword>
<comment type="similarity">
    <text evidence="5">Belongs to the peptidase S1 family. CLIP subfamily.</text>
</comment>
<keyword evidence="2 6" id="KW-0378">Hydrolase</keyword>
<feature type="signal peptide" evidence="7">
    <location>
        <begin position="1"/>
        <end position="17"/>
    </location>
</feature>
<dbReference type="OrthoDB" id="5565075at2759"/>
<feature type="chain" id="PRO_5036491333" evidence="7">
    <location>
        <begin position="18"/>
        <end position="304"/>
    </location>
</feature>
<reference evidence="9" key="2">
    <citation type="journal article" date="2007" name="Science">
        <title>Genome sequence of Aedes aegypti, a major arbovirus vector.</title>
        <authorList>
            <person name="Nene V."/>
            <person name="Wortman J.R."/>
            <person name="Lawson D."/>
            <person name="Haas B."/>
            <person name="Kodira C."/>
            <person name="Tu Z.J."/>
            <person name="Loftus B."/>
            <person name="Xi Z."/>
            <person name="Megy K."/>
            <person name="Grabherr M."/>
            <person name="Ren Q."/>
            <person name="Zdobnov E.M."/>
            <person name="Lobo N.F."/>
            <person name="Campbell K.S."/>
            <person name="Brown S.E."/>
            <person name="Bonaldo M.F."/>
            <person name="Zhu J."/>
            <person name="Sinkins S.P."/>
            <person name="Hogenkamp D.G."/>
            <person name="Amedeo P."/>
            <person name="Arensburger P."/>
            <person name="Atkinson P.W."/>
            <person name="Bidwell S."/>
            <person name="Biedler J."/>
            <person name="Birney E."/>
            <person name="Bruggner R.V."/>
            <person name="Costas J."/>
            <person name="Coy M.R."/>
            <person name="Crabtree J."/>
            <person name="Crawford M."/>
            <person name="Debruyn B."/>
            <person name="Decaprio D."/>
            <person name="Eiglmeier K."/>
            <person name="Eisenstadt E."/>
            <person name="El-Dorry H."/>
            <person name="Gelbart W.M."/>
            <person name="Gomes S.L."/>
            <person name="Hammond M."/>
            <person name="Hannick L.I."/>
            <person name="Hogan J.R."/>
            <person name="Holmes M.H."/>
            <person name="Jaffe D."/>
            <person name="Johnston J.S."/>
            <person name="Kennedy R.C."/>
            <person name="Koo H."/>
            <person name="Kravitz S."/>
            <person name="Kriventseva E.V."/>
            <person name="Kulp D."/>
            <person name="Labutti K."/>
            <person name="Lee E."/>
            <person name="Li S."/>
            <person name="Lovin D.D."/>
            <person name="Mao C."/>
            <person name="Mauceli E."/>
            <person name="Menck C.F."/>
            <person name="Miller J.R."/>
            <person name="Montgomery P."/>
            <person name="Mori A."/>
            <person name="Nascimento A.L."/>
            <person name="Naveira H.F."/>
            <person name="Nusbaum C."/>
            <person name="O'leary S."/>
            <person name="Orvis J."/>
            <person name="Pertea M."/>
            <person name="Quesneville H."/>
            <person name="Reidenbach K.R."/>
            <person name="Rogers Y.H."/>
            <person name="Roth C.W."/>
            <person name="Schneider J.R."/>
            <person name="Schatz M."/>
            <person name="Shumway M."/>
            <person name="Stanke M."/>
            <person name="Stinson E.O."/>
            <person name="Tubio J.M."/>
            <person name="Vanzee J.P."/>
            <person name="Verjovski-Almeida S."/>
            <person name="Werner D."/>
            <person name="White O."/>
            <person name="Wyder S."/>
            <person name="Zeng Q."/>
            <person name="Zhao Q."/>
            <person name="Zhao Y."/>
            <person name="Hill C.A."/>
            <person name="Raikhel A.S."/>
            <person name="Soares M.B."/>
            <person name="Knudson D.L."/>
            <person name="Lee N.H."/>
            <person name="Galagan J."/>
            <person name="Salzberg S.L."/>
            <person name="Paulsen I.T."/>
            <person name="Dimopoulos G."/>
            <person name="Collins F.H."/>
            <person name="Birren B."/>
            <person name="Fraser-Liggett C.M."/>
            <person name="Severson D.W."/>
        </authorList>
    </citation>
    <scope>NUCLEOTIDE SEQUENCE [LARGE SCALE GENOMIC DNA]</scope>
    <source>
        <strain evidence="9">Liverpool</strain>
    </source>
</reference>